<dbReference type="CDD" id="cd22903">
    <property type="entry name" value="NI9M"/>
    <property type="match status" value="1"/>
</dbReference>
<dbReference type="OrthoDB" id="2093409at2759"/>
<gene>
    <name evidence="2" type="ORF">P170DRAFT_439609</name>
</gene>
<name>A0A2I2FZ45_9EURO</name>
<dbReference type="PANTHER" id="PTHR38488">
    <property type="entry name" value="OXIDOREDUCTASE 9.5 KDA SUBUNIT, PUTATIVE (AFU_ORTHOLOGUE AFUA_5G08980)-RELATED"/>
    <property type="match status" value="1"/>
</dbReference>
<dbReference type="Proteomes" id="UP000234275">
    <property type="component" value="Unassembled WGS sequence"/>
</dbReference>
<protein>
    <submittedName>
        <fullName evidence="2">Putative NADH-ubiquinone oxidoreductase 9.5 kDa subunit</fullName>
    </submittedName>
</protein>
<reference evidence="2 3" key="1">
    <citation type="submission" date="2016-12" db="EMBL/GenBank/DDBJ databases">
        <title>The genomes of Aspergillus section Nigri reveals drivers in fungal speciation.</title>
        <authorList>
            <consortium name="DOE Joint Genome Institute"/>
            <person name="Vesth T.C."/>
            <person name="Nybo J."/>
            <person name="Theobald S."/>
            <person name="Brandl J."/>
            <person name="Frisvad J.C."/>
            <person name="Nielsen K.F."/>
            <person name="Lyhne E.K."/>
            <person name="Kogle M.E."/>
            <person name="Kuo A."/>
            <person name="Riley R."/>
            <person name="Clum A."/>
            <person name="Nolan M."/>
            <person name="Lipzen A."/>
            <person name="Salamov A."/>
            <person name="Henrissat B."/>
            <person name="Wiebenga A."/>
            <person name="De Vries R.P."/>
            <person name="Grigoriev I.V."/>
            <person name="Mortensen U.H."/>
            <person name="Andersen M.R."/>
            <person name="Baker S.E."/>
        </authorList>
    </citation>
    <scope>NUCLEOTIDE SEQUENCE [LARGE SCALE GENOMIC DNA]</scope>
    <source>
        <strain evidence="2 3">IBT 23096</strain>
    </source>
</reference>
<dbReference type="EMBL" id="MSFO01000007">
    <property type="protein sequence ID" value="PLB45910.1"/>
    <property type="molecule type" value="Genomic_DNA"/>
</dbReference>
<dbReference type="PANTHER" id="PTHR38488:SF1">
    <property type="entry name" value="OXIDOREDUCTASE 9.5 KDA SUBUNIT, PUTATIVE (AFU_ORTHOLOGUE AFUA_5G08980)-RELATED"/>
    <property type="match status" value="1"/>
</dbReference>
<accession>A0A2I2FZ45</accession>
<dbReference type="RefSeq" id="XP_024701212.1">
    <property type="nucleotide sequence ID" value="XM_024849879.1"/>
</dbReference>
<dbReference type="AlphaFoldDB" id="A0A2I2FZ45"/>
<organism evidence="2 3">
    <name type="scientific">Aspergillus steynii IBT 23096</name>
    <dbReference type="NCBI Taxonomy" id="1392250"/>
    <lineage>
        <taxon>Eukaryota</taxon>
        <taxon>Fungi</taxon>
        <taxon>Dikarya</taxon>
        <taxon>Ascomycota</taxon>
        <taxon>Pezizomycotina</taxon>
        <taxon>Eurotiomycetes</taxon>
        <taxon>Eurotiomycetidae</taxon>
        <taxon>Eurotiales</taxon>
        <taxon>Aspergillaceae</taxon>
        <taxon>Aspergillus</taxon>
        <taxon>Aspergillus subgen. Circumdati</taxon>
    </lineage>
</organism>
<feature type="transmembrane region" description="Helical" evidence="1">
    <location>
        <begin position="23"/>
        <end position="41"/>
    </location>
</feature>
<evidence type="ECO:0000313" key="3">
    <source>
        <dbReference type="Proteomes" id="UP000234275"/>
    </source>
</evidence>
<proteinExistence type="predicted"/>
<keyword evidence="1" id="KW-0472">Membrane</keyword>
<keyword evidence="1" id="KW-1133">Transmembrane helix</keyword>
<keyword evidence="3" id="KW-1185">Reference proteome</keyword>
<keyword evidence="2" id="KW-0830">Ubiquinone</keyword>
<dbReference type="STRING" id="1392250.A0A2I2FZ45"/>
<sequence>MTTPQFWSTPLRYLRWASHEKPAIFYAIITGAMGPIALVTLPPIRHYFGDVDPAPIPLTYPIPQGRRVIPQGYDDE</sequence>
<dbReference type="InterPro" id="IPR039961">
    <property type="entry name" value="Nuo9.5"/>
</dbReference>
<dbReference type="VEuPathDB" id="FungiDB:P170DRAFT_439609"/>
<evidence type="ECO:0000313" key="2">
    <source>
        <dbReference type="EMBL" id="PLB45910.1"/>
    </source>
</evidence>
<evidence type="ECO:0000256" key="1">
    <source>
        <dbReference type="SAM" id="Phobius"/>
    </source>
</evidence>
<keyword evidence="1" id="KW-0812">Transmembrane</keyword>
<comment type="caution">
    <text evidence="2">The sequence shown here is derived from an EMBL/GenBank/DDBJ whole genome shotgun (WGS) entry which is preliminary data.</text>
</comment>
<dbReference type="GeneID" id="36557578"/>